<evidence type="ECO:0000259" key="3">
    <source>
        <dbReference type="PROSITE" id="PS50207"/>
    </source>
</evidence>
<evidence type="ECO:0000256" key="2">
    <source>
        <dbReference type="RuleBase" id="RU003971"/>
    </source>
</evidence>
<dbReference type="PROSITE" id="PS50207">
    <property type="entry name" value="CASPASE_P10"/>
    <property type="match status" value="1"/>
</dbReference>
<organism evidence="5 6">
    <name type="scientific">Macrostomum lignano</name>
    <dbReference type="NCBI Taxonomy" id="282301"/>
    <lineage>
        <taxon>Eukaryota</taxon>
        <taxon>Metazoa</taxon>
        <taxon>Spiralia</taxon>
        <taxon>Lophotrochozoa</taxon>
        <taxon>Platyhelminthes</taxon>
        <taxon>Rhabditophora</taxon>
        <taxon>Macrostomorpha</taxon>
        <taxon>Macrostomida</taxon>
        <taxon>Macrostomidae</taxon>
        <taxon>Macrostomum</taxon>
    </lineage>
</organism>
<name>A0A267EH76_9PLAT</name>
<dbReference type="Proteomes" id="UP000215902">
    <property type="component" value="Unassembled WGS sequence"/>
</dbReference>
<dbReference type="PANTHER" id="PTHR22576:SF41">
    <property type="entry name" value="CASPASE 14, APOPTOSIS-RELATED CYSTEINE PEPTIDASE"/>
    <property type="match status" value="1"/>
</dbReference>
<reference evidence="5 6" key="1">
    <citation type="submission" date="2017-06" db="EMBL/GenBank/DDBJ databases">
        <title>A platform for efficient transgenesis in Macrostomum lignano, a flatworm model organism for stem cell research.</title>
        <authorList>
            <person name="Berezikov E."/>
        </authorList>
    </citation>
    <scope>NUCLEOTIDE SEQUENCE [LARGE SCALE GENOMIC DNA]</scope>
    <source>
        <strain evidence="5">DV1</strain>
        <tissue evidence="5">Whole organism</tissue>
    </source>
</reference>
<evidence type="ECO:0000256" key="1">
    <source>
        <dbReference type="ARBA" id="ARBA00010134"/>
    </source>
</evidence>
<sequence>MLIENENLQNTVINFSRSSKDKIDSRKFYYIPGGAGFTFSRNRLKEKIPKYIKTENTSENTENRKPPYKPHKNRALILVSKSLDDDKSDLGRSARMDVANLQDALEHANYKSPDSQCKTEAGVDLGNYEIKFEPPPKDVNPSYVVVILAEKTKDPEAQINTLLTKISQGSCFFNSHRLVVVHLRERLDVITMDDRTAGEVTDSASDGPTPDLHFHKQSGLIIVRSESTPADACSLLGSRFVLALCSAIYFGAGNTDVASMICPINSIVKNGFSNKLCANFADQNVENNLLLPYWIVQTTDEFFLDEDNVPSKTQPKTKPFEPSTTALILAKQMEKKVDGLRIALEANGWKVHAEYGDFQTAPDNTSKFTVVIASYELASDSTFEKDDKLGVWIKTDSEQRKGKIIELLNKFDKSETVTLCSCAVGSEGFDCTCKKCKDSASHEPLICVNCKECVRCRDKPKSSSKKVCKKCGLAKFHRAITVDPATVDPEIPVPECSSSEETKSSSEALWKLTQPDEKQSYSAADPNTRVLIINNLIFGRHGNRLGSEKDTQRLLKVFTELGFCVSIRTNLNRDKISDLEIKDDVAILVLMTHGIIGHQSGSDDACVQEKDILQKFAGKRTGKPKLLIFQVCRNHSPGVSDKQSKREPLPECEDIIVAHSTVPLETSAREGSKGSRFITSLCSVFQQFGKKEDVVSMIERVNYEMAHKNSADKRQVSSWLVRMDKQFFLEPKPKKKNRKKKQKRK</sequence>
<evidence type="ECO:0008006" key="7">
    <source>
        <dbReference type="Google" id="ProtNLM"/>
    </source>
</evidence>
<dbReference type="PROSITE" id="PS50208">
    <property type="entry name" value="CASPASE_P20"/>
    <property type="match status" value="1"/>
</dbReference>
<dbReference type="SUPFAM" id="SSF52129">
    <property type="entry name" value="Caspase-like"/>
    <property type="match status" value="1"/>
</dbReference>
<accession>A0A267EH76</accession>
<dbReference type="Pfam" id="PF00656">
    <property type="entry name" value="Peptidase_C14"/>
    <property type="match status" value="1"/>
</dbReference>
<dbReference type="InterPro" id="IPR001309">
    <property type="entry name" value="Pept_C14_p20"/>
</dbReference>
<evidence type="ECO:0000259" key="4">
    <source>
        <dbReference type="PROSITE" id="PS50208"/>
    </source>
</evidence>
<dbReference type="EMBL" id="NIVC01002099">
    <property type="protein sequence ID" value="PAA60871.1"/>
    <property type="molecule type" value="Genomic_DNA"/>
</dbReference>
<protein>
    <recommendedName>
        <fullName evidence="7">Caspase family p20 domain-containing protein</fullName>
    </recommendedName>
</protein>
<feature type="domain" description="Caspase family p10" evidence="3">
    <location>
        <begin position="645"/>
        <end position="731"/>
    </location>
</feature>
<dbReference type="InterPro" id="IPR011600">
    <property type="entry name" value="Pept_C14_caspase"/>
</dbReference>
<dbReference type="AlphaFoldDB" id="A0A267EH76"/>
<dbReference type="OrthoDB" id="6061720at2759"/>
<dbReference type="STRING" id="282301.A0A267EH76"/>
<gene>
    <name evidence="5" type="ORF">BOX15_Mlig031666g1</name>
</gene>
<proteinExistence type="inferred from homology"/>
<dbReference type="SMART" id="SM00115">
    <property type="entry name" value="CASc"/>
    <property type="match status" value="1"/>
</dbReference>
<dbReference type="Gene3D" id="3.40.50.1460">
    <property type="match status" value="1"/>
</dbReference>
<dbReference type="InterPro" id="IPR015917">
    <property type="entry name" value="Pept_C14A"/>
</dbReference>
<feature type="domain" description="Caspase family p20" evidence="4">
    <location>
        <begin position="526"/>
        <end position="636"/>
    </location>
</feature>
<dbReference type="GO" id="GO:0006508">
    <property type="term" value="P:proteolysis"/>
    <property type="evidence" value="ECO:0007669"/>
    <property type="project" value="InterPro"/>
</dbReference>
<dbReference type="PANTHER" id="PTHR22576">
    <property type="entry name" value="MUCOSA ASSOCIATED LYMPHOID TISSUE LYMPHOMA TRANSLOCATION PROTEIN 1/PARACASPASE"/>
    <property type="match status" value="1"/>
</dbReference>
<dbReference type="InterPro" id="IPR052039">
    <property type="entry name" value="Caspase-related_regulators"/>
</dbReference>
<dbReference type="InterPro" id="IPR029030">
    <property type="entry name" value="Caspase-like_dom_sf"/>
</dbReference>
<dbReference type="InterPro" id="IPR002138">
    <property type="entry name" value="Pept_C14_p10"/>
</dbReference>
<comment type="caution">
    <text evidence="5">The sequence shown here is derived from an EMBL/GenBank/DDBJ whole genome shotgun (WGS) entry which is preliminary data.</text>
</comment>
<evidence type="ECO:0000313" key="6">
    <source>
        <dbReference type="Proteomes" id="UP000215902"/>
    </source>
</evidence>
<keyword evidence="6" id="KW-1185">Reference proteome</keyword>
<comment type="similarity">
    <text evidence="1 2">Belongs to the peptidase C14A family.</text>
</comment>
<dbReference type="GO" id="GO:0004197">
    <property type="term" value="F:cysteine-type endopeptidase activity"/>
    <property type="evidence" value="ECO:0007669"/>
    <property type="project" value="InterPro"/>
</dbReference>
<evidence type="ECO:0000313" key="5">
    <source>
        <dbReference type="EMBL" id="PAA60871.1"/>
    </source>
</evidence>